<organism evidence="3 4">
    <name type="scientific">Bradyrhizobium jicamae</name>
    <dbReference type="NCBI Taxonomy" id="280332"/>
    <lineage>
        <taxon>Bacteria</taxon>
        <taxon>Pseudomonadati</taxon>
        <taxon>Pseudomonadota</taxon>
        <taxon>Alphaproteobacteria</taxon>
        <taxon>Hyphomicrobiales</taxon>
        <taxon>Nitrobacteraceae</taxon>
        <taxon>Bradyrhizobium</taxon>
    </lineage>
</organism>
<dbReference type="CDD" id="cd00293">
    <property type="entry name" value="USP-like"/>
    <property type="match status" value="1"/>
</dbReference>
<dbReference type="InterPro" id="IPR006015">
    <property type="entry name" value="Universal_stress_UspA"/>
</dbReference>
<proteinExistence type="inferred from homology"/>
<sequence>MIKDIIVNLEHQVTRDPACEFAISIAEMFGAHLAGVAFAYTPDFPGYTVMELPPDILAQMVASSERSALAAIERFDAVTARSLVSAEHRLLRAIGAEAPAIFAVLARRFDLSVFMQSEPSRANNDDMIETALFQSGRPLIVVPYVQKDELKLDRVVCCWDGSQVAARAFNDALPLLAKATAVDLLIVLNGKTNAENKEVRGVEMAAHLAHHDVKVEIATVAAPDIDVTNAILSYVADNSGTLIVMGGYGHGRLREVILGGVTRDMMKSMTVPVFMSH</sequence>
<name>A0A0R3LIH5_9BRAD</name>
<feature type="domain" description="UspA" evidence="2">
    <location>
        <begin position="153"/>
        <end position="275"/>
    </location>
</feature>
<evidence type="ECO:0000259" key="2">
    <source>
        <dbReference type="Pfam" id="PF00582"/>
    </source>
</evidence>
<comment type="similarity">
    <text evidence="1">Belongs to the universal stress protein A family.</text>
</comment>
<keyword evidence="4" id="KW-1185">Reference proteome</keyword>
<protein>
    <submittedName>
        <fullName evidence="3">Universal stress protein UspA</fullName>
    </submittedName>
</protein>
<dbReference type="SUPFAM" id="SSF52402">
    <property type="entry name" value="Adenine nucleotide alpha hydrolases-like"/>
    <property type="match status" value="1"/>
</dbReference>
<dbReference type="OrthoDB" id="9804721at2"/>
<evidence type="ECO:0000313" key="4">
    <source>
        <dbReference type="Proteomes" id="UP000050863"/>
    </source>
</evidence>
<dbReference type="PANTHER" id="PTHR46268:SF15">
    <property type="entry name" value="UNIVERSAL STRESS PROTEIN HP_0031"/>
    <property type="match status" value="1"/>
</dbReference>
<comment type="caution">
    <text evidence="3">The sequence shown here is derived from an EMBL/GenBank/DDBJ whole genome shotgun (WGS) entry which is preliminary data.</text>
</comment>
<gene>
    <name evidence="3" type="ORF">CQ12_00600</name>
</gene>
<dbReference type="RefSeq" id="WP_057836340.1">
    <property type="nucleotide sequence ID" value="NZ_LLXZ01000102.1"/>
</dbReference>
<evidence type="ECO:0000256" key="1">
    <source>
        <dbReference type="ARBA" id="ARBA00008791"/>
    </source>
</evidence>
<dbReference type="Gene3D" id="3.40.50.12370">
    <property type="match status" value="1"/>
</dbReference>
<evidence type="ECO:0000313" key="3">
    <source>
        <dbReference type="EMBL" id="KRR07323.1"/>
    </source>
</evidence>
<reference evidence="3 4" key="1">
    <citation type="submission" date="2014-03" db="EMBL/GenBank/DDBJ databases">
        <title>Bradyrhizobium valentinum sp. nov., isolated from effective nodules of Lupinus mariae-josephae, a lupine endemic of basic-lime soils in Eastern Spain.</title>
        <authorList>
            <person name="Duran D."/>
            <person name="Rey L."/>
            <person name="Navarro A."/>
            <person name="Busquets A."/>
            <person name="Imperial J."/>
            <person name="Ruiz-Argueso T."/>
        </authorList>
    </citation>
    <scope>NUCLEOTIDE SEQUENCE [LARGE SCALE GENOMIC DNA]</scope>
    <source>
        <strain evidence="3 4">PAC68</strain>
    </source>
</reference>
<dbReference type="Pfam" id="PF00582">
    <property type="entry name" value="Usp"/>
    <property type="match status" value="1"/>
</dbReference>
<accession>A0A0R3LIH5</accession>
<dbReference type="Proteomes" id="UP000050863">
    <property type="component" value="Unassembled WGS sequence"/>
</dbReference>
<dbReference type="PRINTS" id="PR01438">
    <property type="entry name" value="UNVRSLSTRESS"/>
</dbReference>
<dbReference type="InterPro" id="IPR006016">
    <property type="entry name" value="UspA"/>
</dbReference>
<dbReference type="AlphaFoldDB" id="A0A0R3LIH5"/>
<dbReference type="PANTHER" id="PTHR46268">
    <property type="entry name" value="STRESS RESPONSE PROTEIN NHAX"/>
    <property type="match status" value="1"/>
</dbReference>
<dbReference type="STRING" id="280332.CQ12_00600"/>
<dbReference type="EMBL" id="LLXZ01000102">
    <property type="protein sequence ID" value="KRR07323.1"/>
    <property type="molecule type" value="Genomic_DNA"/>
</dbReference>